<comment type="caution">
    <text evidence="1">The sequence shown here is derived from an EMBL/GenBank/DDBJ whole genome shotgun (WGS) entry which is preliminary data.</text>
</comment>
<keyword evidence="2" id="KW-1185">Reference proteome</keyword>
<dbReference type="Proteomes" id="UP000612282">
    <property type="component" value="Unassembled WGS sequence"/>
</dbReference>
<evidence type="ECO:0000313" key="1">
    <source>
        <dbReference type="EMBL" id="GID53461.1"/>
    </source>
</evidence>
<evidence type="ECO:0008006" key="3">
    <source>
        <dbReference type="Google" id="ProtNLM"/>
    </source>
</evidence>
<evidence type="ECO:0000313" key="2">
    <source>
        <dbReference type="Proteomes" id="UP000612282"/>
    </source>
</evidence>
<protein>
    <recommendedName>
        <fullName evidence="3">GNAT family N-acetyltransferase</fullName>
    </recommendedName>
</protein>
<proteinExistence type="predicted"/>
<accession>A0ABQ3X4N2</accession>
<reference evidence="1 2" key="1">
    <citation type="submission" date="2021-01" db="EMBL/GenBank/DDBJ databases">
        <title>Whole genome shotgun sequence of Actinoplanes couchii NBRC 106145.</title>
        <authorList>
            <person name="Komaki H."/>
            <person name="Tamura T."/>
        </authorList>
    </citation>
    <scope>NUCLEOTIDE SEQUENCE [LARGE SCALE GENOMIC DNA]</scope>
    <source>
        <strain evidence="1 2">NBRC 106145</strain>
    </source>
</reference>
<sequence length="63" mass="6912">MEVMTVSGDLIRERGDADLDGCVALLRDVHAADGYPVNWPEDPRGWLAPPELVRPGHFPSGTR</sequence>
<gene>
    <name evidence="1" type="ORF">Aco03nite_018650</name>
</gene>
<organism evidence="1 2">
    <name type="scientific">Actinoplanes couchii</name>
    <dbReference type="NCBI Taxonomy" id="403638"/>
    <lineage>
        <taxon>Bacteria</taxon>
        <taxon>Bacillati</taxon>
        <taxon>Actinomycetota</taxon>
        <taxon>Actinomycetes</taxon>
        <taxon>Micromonosporales</taxon>
        <taxon>Micromonosporaceae</taxon>
        <taxon>Actinoplanes</taxon>
    </lineage>
</organism>
<name>A0ABQ3X4N2_9ACTN</name>
<dbReference type="EMBL" id="BOMG01000028">
    <property type="protein sequence ID" value="GID53461.1"/>
    <property type="molecule type" value="Genomic_DNA"/>
</dbReference>